<gene>
    <name evidence="1" type="ORF">FHR87_002183</name>
</gene>
<evidence type="ECO:0000313" key="2">
    <source>
        <dbReference type="Proteomes" id="UP000549250"/>
    </source>
</evidence>
<accession>A0A839T5M3</accession>
<comment type="caution">
    <text evidence="1">The sequence shown here is derived from an EMBL/GenBank/DDBJ whole genome shotgun (WGS) entry which is preliminary data.</text>
</comment>
<dbReference type="AlphaFoldDB" id="A0A839T5M3"/>
<dbReference type="Proteomes" id="UP000549250">
    <property type="component" value="Unassembled WGS sequence"/>
</dbReference>
<evidence type="ECO:0000313" key="1">
    <source>
        <dbReference type="EMBL" id="MBB3103786.1"/>
    </source>
</evidence>
<reference evidence="1 2" key="1">
    <citation type="submission" date="2020-08" db="EMBL/GenBank/DDBJ databases">
        <title>Genomic Encyclopedia of Type Strains, Phase III (KMG-III): the genomes of soil and plant-associated and newly described type strains.</title>
        <authorList>
            <person name="Whitman W."/>
        </authorList>
    </citation>
    <scope>NUCLEOTIDE SEQUENCE [LARGE SCALE GENOMIC DNA]</scope>
    <source>
        <strain evidence="1 2">CECT 4462</strain>
    </source>
</reference>
<proteinExistence type="predicted"/>
<keyword evidence="2" id="KW-1185">Reference proteome</keyword>
<protein>
    <submittedName>
        <fullName evidence="1">Uncharacterized protein</fullName>
    </submittedName>
</protein>
<dbReference type="EMBL" id="JACHXI010000009">
    <property type="protein sequence ID" value="MBB3103786.1"/>
    <property type="molecule type" value="Genomic_DNA"/>
</dbReference>
<dbReference type="RefSeq" id="WP_183166690.1">
    <property type="nucleotide sequence ID" value="NZ_JACHXI010000009.1"/>
</dbReference>
<name>A0A839T5M3_AZOMA</name>
<sequence length="72" mass="8185">MRTTIKYKQGNDAKSIEVDDEHLTELKAKQFLVETLKPLPVDFGREGRPSLKEQFDAQLRNIGITDIQVITG</sequence>
<organism evidence="1 2">
    <name type="scientific">Azomonas macrocytogenes</name>
    <name type="common">Azotobacter macrocytogenes</name>
    <dbReference type="NCBI Taxonomy" id="69962"/>
    <lineage>
        <taxon>Bacteria</taxon>
        <taxon>Pseudomonadati</taxon>
        <taxon>Pseudomonadota</taxon>
        <taxon>Gammaproteobacteria</taxon>
        <taxon>Pseudomonadales</taxon>
        <taxon>Pseudomonadaceae</taxon>
        <taxon>Azomonas</taxon>
    </lineage>
</organism>